<feature type="transmembrane region" description="Helical" evidence="7">
    <location>
        <begin position="188"/>
        <end position="205"/>
    </location>
</feature>
<feature type="transmembrane region" description="Helical" evidence="7">
    <location>
        <begin position="97"/>
        <end position="123"/>
    </location>
</feature>
<feature type="transmembrane region" description="Helical" evidence="7">
    <location>
        <begin position="68"/>
        <end position="91"/>
    </location>
</feature>
<comment type="similarity">
    <text evidence="2">Belongs to the UPF0718 family.</text>
</comment>
<reference evidence="8 9" key="1">
    <citation type="submission" date="2020-07" db="EMBL/GenBank/DDBJ databases">
        <title>Transfer of Campylobacter canadensis to the novel genus Avispirillum gen. nov., that also includes two novel species recovered from migratory waterfowl: Avispirillum anseris sp. nov. and Avispirillum brantae sp. nov.</title>
        <authorList>
            <person name="Miller W.G."/>
            <person name="Chapman M.H."/>
            <person name="Yee E."/>
            <person name="Inglis G.D."/>
        </authorList>
    </citation>
    <scope>NUCLEOTIDE SEQUENCE [LARGE SCALE GENOMIC DNA]</scope>
    <source>
        <strain evidence="8 9">L283</strain>
    </source>
</reference>
<protein>
    <submittedName>
        <fullName evidence="8">Permease</fullName>
    </submittedName>
</protein>
<keyword evidence="5 7" id="KW-1133">Transmembrane helix</keyword>
<comment type="subcellular location">
    <subcellularLocation>
        <location evidence="1">Cell membrane</location>
        <topology evidence="1">Multi-pass membrane protein</topology>
    </subcellularLocation>
</comment>
<dbReference type="PANTHER" id="PTHR42775:SF2">
    <property type="entry name" value="PERMEASE"/>
    <property type="match status" value="1"/>
</dbReference>
<feature type="transmembrane region" description="Helical" evidence="7">
    <location>
        <begin position="35"/>
        <end position="56"/>
    </location>
</feature>
<keyword evidence="9" id="KW-1185">Reference proteome</keyword>
<dbReference type="EMBL" id="JACGBB010000020">
    <property type="protein sequence ID" value="MBZ7987954.1"/>
    <property type="molecule type" value="Genomic_DNA"/>
</dbReference>
<dbReference type="InterPro" id="IPR005524">
    <property type="entry name" value="DUF318"/>
</dbReference>
<keyword evidence="3" id="KW-1003">Cell membrane</keyword>
<dbReference type="Proteomes" id="UP000786183">
    <property type="component" value="Unassembled WGS sequence"/>
</dbReference>
<evidence type="ECO:0000256" key="1">
    <source>
        <dbReference type="ARBA" id="ARBA00004651"/>
    </source>
</evidence>
<name>A0ABS7WVK8_9BACT</name>
<organism evidence="8 9">
    <name type="scientific">Campylobacter canadensis</name>
    <dbReference type="NCBI Taxonomy" id="449520"/>
    <lineage>
        <taxon>Bacteria</taxon>
        <taxon>Pseudomonadati</taxon>
        <taxon>Campylobacterota</taxon>
        <taxon>Epsilonproteobacteria</taxon>
        <taxon>Campylobacterales</taxon>
        <taxon>Campylobacteraceae</taxon>
        <taxon>Campylobacter</taxon>
    </lineage>
</organism>
<feature type="transmembrane region" description="Helical" evidence="7">
    <location>
        <begin position="254"/>
        <end position="275"/>
    </location>
</feature>
<keyword evidence="6 7" id="KW-0472">Membrane</keyword>
<sequence>MCEITVLFLLINSVMTYVNNSFNINKYLSNNLTSYFKAIFIGALTPFCSCSTIPLFNSLLKNGINHGISFAYLLTSPLINPMIFTMLLAAFGLKITIFYVTFIVIFVFIVSFVLSFLAADLLLKDDFLLIKQESKCKCKAKLKFKECFYKALLSYKKIFKYIFFGMLIGAFFHNFIPQDLLSNNLANLGIYGIFLASLFGILLYVRTDLIIPLGISLMNAGFPLGVLFSFLIAGGGCSLPELILLKSMFKTRMMIIFILSVLAMANIFGILLYFFY</sequence>
<evidence type="ECO:0000256" key="6">
    <source>
        <dbReference type="ARBA" id="ARBA00023136"/>
    </source>
</evidence>
<dbReference type="PANTHER" id="PTHR42775">
    <property type="entry name" value="PERMEASE RV2963-RELATED"/>
    <property type="match status" value="1"/>
</dbReference>
<feature type="transmembrane region" description="Helical" evidence="7">
    <location>
        <begin position="158"/>
        <end position="176"/>
    </location>
</feature>
<gene>
    <name evidence="8" type="ORF">AVCANL283_07580</name>
</gene>
<evidence type="ECO:0000256" key="4">
    <source>
        <dbReference type="ARBA" id="ARBA00022692"/>
    </source>
</evidence>
<comment type="caution">
    <text evidence="8">The sequence shown here is derived from an EMBL/GenBank/DDBJ whole genome shotgun (WGS) entry which is preliminary data.</text>
</comment>
<proteinExistence type="inferred from homology"/>
<evidence type="ECO:0000256" key="7">
    <source>
        <dbReference type="SAM" id="Phobius"/>
    </source>
</evidence>
<dbReference type="InterPro" id="IPR053166">
    <property type="entry name" value="UPF0718_permease"/>
</dbReference>
<evidence type="ECO:0000256" key="3">
    <source>
        <dbReference type="ARBA" id="ARBA00022475"/>
    </source>
</evidence>
<evidence type="ECO:0000313" key="9">
    <source>
        <dbReference type="Proteomes" id="UP000786183"/>
    </source>
</evidence>
<evidence type="ECO:0000313" key="8">
    <source>
        <dbReference type="EMBL" id="MBZ7987954.1"/>
    </source>
</evidence>
<feature type="transmembrane region" description="Helical" evidence="7">
    <location>
        <begin position="217"/>
        <end position="234"/>
    </location>
</feature>
<accession>A0ABS7WVK8</accession>
<evidence type="ECO:0000256" key="2">
    <source>
        <dbReference type="ARBA" id="ARBA00006386"/>
    </source>
</evidence>
<evidence type="ECO:0000256" key="5">
    <source>
        <dbReference type="ARBA" id="ARBA00022989"/>
    </source>
</evidence>
<keyword evidence="4 7" id="KW-0812">Transmembrane</keyword>
<dbReference type="Pfam" id="PF03773">
    <property type="entry name" value="ArsP_1"/>
    <property type="match status" value="1"/>
</dbReference>